<sequence length="503" mass="56535">MFKSLMVVGFTLIVVTVVAFHAKVHADPVAQPAADPCRSLNFSDAWPCYREQQASWPWRYKKLPPPAVQPPDVKKTSYEMTSQQWPEGGGARPEVWTHQVDVYVPEKTSTARALLVINNGTNVAKDQAKEDSSPPTDFDEDILANLARQTHMVVISLAYEPNQYVQLPGDSQQREEDDLIGETWERFLDHPQQNRTLPLHVPMAEAAVHAMDLAQRELTPEQVRSFVVTGVSKRAWATWLVPLGDQRVDAVVPFVIGMHIEPLIPYINKSYGGAWPIALRDYYNHGILGRYQTPEFDQLMQVEDPYKYLSSRYGERLRIPKYIVNASGDDFFPPDVSRFYIDKLQGETGERVVPNSDHYGIKQHLQEALIPTLQRWNEGRSIPVVHSKWNVGARLELSASSSEAPESARVWVAENASARDFRYACGVRYKEMPATISHGKVTVEVDKPDSGWLAMFTELTYADSFVATTPVYIYPEQAFPSAPPPDQGPSCSTVGKPGLVPSR</sequence>
<dbReference type="Proteomes" id="UP001156627">
    <property type="component" value="Unassembled WGS sequence"/>
</dbReference>
<dbReference type="PIRSF" id="PIRSF014728">
    <property type="entry name" value="PqaA"/>
    <property type="match status" value="1"/>
</dbReference>
<dbReference type="PANTHER" id="PTHR31497">
    <property type="entry name" value="AUTOCRINE PROLIFERATION REPRESSOR PROTEIN A"/>
    <property type="match status" value="1"/>
</dbReference>
<organism evidence="3 4">
    <name type="scientific">Dyella flagellata</name>
    <dbReference type="NCBI Taxonomy" id="1867833"/>
    <lineage>
        <taxon>Bacteria</taxon>
        <taxon>Pseudomonadati</taxon>
        <taxon>Pseudomonadota</taxon>
        <taxon>Gammaproteobacteria</taxon>
        <taxon>Lysobacterales</taxon>
        <taxon>Rhodanobacteraceae</taxon>
        <taxon>Dyella</taxon>
    </lineage>
</organism>
<proteinExistence type="predicted"/>
<gene>
    <name evidence="3" type="ORF">GCM10007898_02910</name>
</gene>
<reference evidence="4" key="1">
    <citation type="journal article" date="2019" name="Int. J. Syst. Evol. Microbiol.">
        <title>The Global Catalogue of Microorganisms (GCM) 10K type strain sequencing project: providing services to taxonomists for standard genome sequencing and annotation.</title>
        <authorList>
            <consortium name="The Broad Institute Genomics Platform"/>
            <consortium name="The Broad Institute Genome Sequencing Center for Infectious Disease"/>
            <person name="Wu L."/>
            <person name="Ma J."/>
        </authorList>
    </citation>
    <scope>NUCLEOTIDE SEQUENCE [LARGE SCALE GENOMIC DNA]</scope>
    <source>
        <strain evidence="4">NBRC 111981</strain>
    </source>
</reference>
<keyword evidence="4" id="KW-1185">Reference proteome</keyword>
<feature type="chain" id="PRO_5046573580" evidence="2">
    <location>
        <begin position="27"/>
        <end position="503"/>
    </location>
</feature>
<protein>
    <submittedName>
        <fullName evidence="3">PhoPQ-regulated protein</fullName>
    </submittedName>
</protein>
<accession>A0ABQ5X531</accession>
<dbReference type="SUPFAM" id="SSF53474">
    <property type="entry name" value="alpha/beta-Hydrolases"/>
    <property type="match status" value="1"/>
</dbReference>
<feature type="region of interest" description="Disordered" evidence="1">
    <location>
        <begin position="478"/>
        <end position="503"/>
    </location>
</feature>
<evidence type="ECO:0000256" key="1">
    <source>
        <dbReference type="SAM" id="MobiDB-lite"/>
    </source>
</evidence>
<evidence type="ECO:0000256" key="2">
    <source>
        <dbReference type="SAM" id="SignalP"/>
    </source>
</evidence>
<dbReference type="InterPro" id="IPR029058">
    <property type="entry name" value="AB_hydrolase_fold"/>
</dbReference>
<dbReference type="RefSeq" id="WP_284330131.1">
    <property type="nucleotide sequence ID" value="NZ_BSOA01000003.1"/>
</dbReference>
<keyword evidence="2" id="KW-0732">Signal</keyword>
<dbReference type="InterPro" id="IPR009199">
    <property type="entry name" value="PhoPQ-act_pathogen-rel_PqaA"/>
</dbReference>
<dbReference type="Gene3D" id="3.40.50.1820">
    <property type="entry name" value="alpha/beta hydrolase"/>
    <property type="match status" value="1"/>
</dbReference>
<evidence type="ECO:0000313" key="4">
    <source>
        <dbReference type="Proteomes" id="UP001156627"/>
    </source>
</evidence>
<name>A0ABQ5X531_9GAMM</name>
<dbReference type="PANTHER" id="PTHR31497:SF0">
    <property type="entry name" value="AUTOCRINE PROLIFERATION REPRESSOR PROTEIN A"/>
    <property type="match status" value="1"/>
</dbReference>
<dbReference type="EMBL" id="BSOA01000003">
    <property type="protein sequence ID" value="GLQ86725.1"/>
    <property type="molecule type" value="Genomic_DNA"/>
</dbReference>
<feature type="signal peptide" evidence="2">
    <location>
        <begin position="1"/>
        <end position="26"/>
    </location>
</feature>
<comment type="caution">
    <text evidence="3">The sequence shown here is derived from an EMBL/GenBank/DDBJ whole genome shotgun (WGS) entry which is preliminary data.</text>
</comment>
<dbReference type="Pfam" id="PF10142">
    <property type="entry name" value="PhoPQ_related"/>
    <property type="match status" value="1"/>
</dbReference>
<evidence type="ECO:0000313" key="3">
    <source>
        <dbReference type="EMBL" id="GLQ86725.1"/>
    </source>
</evidence>